<gene>
    <name evidence="2" type="ORF">B0T26DRAFT_672568</name>
</gene>
<dbReference type="RefSeq" id="XP_060300824.1">
    <property type="nucleotide sequence ID" value="XM_060439469.1"/>
</dbReference>
<dbReference type="EMBL" id="JAUIRO010000002">
    <property type="protein sequence ID" value="KAK0727969.1"/>
    <property type="molecule type" value="Genomic_DNA"/>
</dbReference>
<dbReference type="Proteomes" id="UP001172101">
    <property type="component" value="Unassembled WGS sequence"/>
</dbReference>
<evidence type="ECO:0000313" key="2">
    <source>
        <dbReference type="EMBL" id="KAK0727969.1"/>
    </source>
</evidence>
<name>A0AA40E4M5_9PEZI</name>
<feature type="region of interest" description="Disordered" evidence="1">
    <location>
        <begin position="22"/>
        <end position="86"/>
    </location>
</feature>
<evidence type="ECO:0000256" key="1">
    <source>
        <dbReference type="SAM" id="MobiDB-lite"/>
    </source>
</evidence>
<comment type="caution">
    <text evidence="2">The sequence shown here is derived from an EMBL/GenBank/DDBJ whole genome shotgun (WGS) entry which is preliminary data.</text>
</comment>
<sequence length="287" mass="30893">MVQTNRQQMNPLVLNKAFNRTANQTPQPMSGNVPFTGPNGAQKPMSHMAQQAQQQQQQQQAQQQQQQQQAQQQPASTTTCPTASPADSAIARPFTAWHTESVHAVESRSVAAAHLFKNVLETKNKARQGLPPGGPPSVGTQPGPARPVPAVPFNQSPPLPTGVTALQDPAPAASQPAPVAQPIVLQPTLCKSSKCRPYAAQNRPAAVNASPLQNQKSMKRPDSDDAVDTPNQANNALQQPSQPFPPPHSEARATIQGMRLTPEQIAKMTPEQRAKYEALLQARQQLQ</sequence>
<feature type="region of interest" description="Disordered" evidence="1">
    <location>
        <begin position="201"/>
        <end position="251"/>
    </location>
</feature>
<dbReference type="AlphaFoldDB" id="A0AA40E4M5"/>
<feature type="compositionally biased region" description="Low complexity" evidence="1">
    <location>
        <begin position="49"/>
        <end position="86"/>
    </location>
</feature>
<dbReference type="GeneID" id="85322739"/>
<feature type="region of interest" description="Disordered" evidence="1">
    <location>
        <begin position="125"/>
        <end position="147"/>
    </location>
</feature>
<protein>
    <submittedName>
        <fullName evidence="2">Uncharacterized protein</fullName>
    </submittedName>
</protein>
<organism evidence="2 3">
    <name type="scientific">Lasiosphaeria miniovina</name>
    <dbReference type="NCBI Taxonomy" id="1954250"/>
    <lineage>
        <taxon>Eukaryota</taxon>
        <taxon>Fungi</taxon>
        <taxon>Dikarya</taxon>
        <taxon>Ascomycota</taxon>
        <taxon>Pezizomycotina</taxon>
        <taxon>Sordariomycetes</taxon>
        <taxon>Sordariomycetidae</taxon>
        <taxon>Sordariales</taxon>
        <taxon>Lasiosphaeriaceae</taxon>
        <taxon>Lasiosphaeria</taxon>
    </lineage>
</organism>
<proteinExistence type="predicted"/>
<evidence type="ECO:0000313" key="3">
    <source>
        <dbReference type="Proteomes" id="UP001172101"/>
    </source>
</evidence>
<keyword evidence="3" id="KW-1185">Reference proteome</keyword>
<accession>A0AA40E4M5</accession>
<reference evidence="2" key="1">
    <citation type="submission" date="2023-06" db="EMBL/GenBank/DDBJ databases">
        <title>Genome-scale phylogeny and comparative genomics of the fungal order Sordariales.</title>
        <authorList>
            <consortium name="Lawrence Berkeley National Laboratory"/>
            <person name="Hensen N."/>
            <person name="Bonometti L."/>
            <person name="Westerberg I."/>
            <person name="Brannstrom I.O."/>
            <person name="Guillou S."/>
            <person name="Cros-Aarteil S."/>
            <person name="Calhoun S."/>
            <person name="Haridas S."/>
            <person name="Kuo A."/>
            <person name="Mondo S."/>
            <person name="Pangilinan J."/>
            <person name="Riley R."/>
            <person name="LaButti K."/>
            <person name="Andreopoulos B."/>
            <person name="Lipzen A."/>
            <person name="Chen C."/>
            <person name="Yanf M."/>
            <person name="Daum C."/>
            <person name="Ng V."/>
            <person name="Clum A."/>
            <person name="Steindorff A."/>
            <person name="Ohm R."/>
            <person name="Martin F."/>
            <person name="Silar P."/>
            <person name="Natvig D."/>
            <person name="Lalanne C."/>
            <person name="Gautier V."/>
            <person name="Ament-velasquez S.L."/>
            <person name="Kruys A."/>
            <person name="Hutchinson M.I."/>
            <person name="Powell A.J."/>
            <person name="Barry K."/>
            <person name="Miller A.N."/>
            <person name="Grigoriev I.V."/>
            <person name="Debuchy R."/>
            <person name="Gladieux P."/>
            <person name="Thoren M.H."/>
            <person name="Johannesson H."/>
        </authorList>
    </citation>
    <scope>NUCLEOTIDE SEQUENCE</scope>
    <source>
        <strain evidence="2">SMH2392-1A</strain>
    </source>
</reference>